<dbReference type="AlphaFoldDB" id="A0A1H2NH61"/>
<accession>A0A1H2NH61</accession>
<dbReference type="Pfam" id="PF16697">
    <property type="entry name" value="Yop-YscD_cpl"/>
    <property type="match status" value="1"/>
</dbReference>
<dbReference type="SUPFAM" id="SSF49879">
    <property type="entry name" value="SMAD/FHA domain"/>
    <property type="match status" value="1"/>
</dbReference>
<evidence type="ECO:0000259" key="3">
    <source>
        <dbReference type="Pfam" id="PF21934"/>
    </source>
</evidence>
<organism evidence="4 5">
    <name type="scientific">Pseudomonas mucidolens</name>
    <dbReference type="NCBI Taxonomy" id="46679"/>
    <lineage>
        <taxon>Bacteria</taxon>
        <taxon>Pseudomonadati</taxon>
        <taxon>Pseudomonadota</taxon>
        <taxon>Gammaproteobacteria</taxon>
        <taxon>Pseudomonadales</taxon>
        <taxon>Pseudomonadaceae</taxon>
        <taxon>Pseudomonas</taxon>
    </lineage>
</organism>
<dbReference type="Gene3D" id="2.60.200.20">
    <property type="match status" value="1"/>
</dbReference>
<dbReference type="InterPro" id="IPR032030">
    <property type="entry name" value="YscD_cytoplasmic_dom"/>
</dbReference>
<feature type="domain" description="YscD-like Bon-like" evidence="3">
    <location>
        <begin position="175"/>
        <end position="238"/>
    </location>
</feature>
<dbReference type="InterPro" id="IPR008984">
    <property type="entry name" value="SMAD_FHA_dom_sf"/>
</dbReference>
<gene>
    <name evidence="4" type="ORF">SAMN05216202_3718</name>
</gene>
<evidence type="ECO:0000256" key="1">
    <source>
        <dbReference type="SAM" id="MobiDB-lite"/>
    </source>
</evidence>
<dbReference type="EMBL" id="LT629802">
    <property type="protein sequence ID" value="SDV04704.1"/>
    <property type="molecule type" value="Genomic_DNA"/>
</dbReference>
<dbReference type="OrthoDB" id="9156149at2"/>
<evidence type="ECO:0000313" key="4">
    <source>
        <dbReference type="EMBL" id="SDV04704.1"/>
    </source>
</evidence>
<dbReference type="Proteomes" id="UP000198600">
    <property type="component" value="Chromosome I"/>
</dbReference>
<dbReference type="CDD" id="cd00060">
    <property type="entry name" value="FHA"/>
    <property type="match status" value="1"/>
</dbReference>
<dbReference type="STRING" id="46679.SAMN05216202_3718"/>
<sequence>MFELRVLTGLHQGAALPLFGEQWSIGASQDADLALYDPGISERHVQLRCAAGRWSVQAEQGLLQDDTGQPQAQIPDLGTNTLFSIAQVRLYVADADQPWPQLPTPASTPAIDVEDYPQSPPSSAPTLRHKRFMGIAALVALVIVALGLTPTEESQSQASLRPALEQKNLLSSAYEVRQQLLKMLEERELAHRFALEVINGQISIDGTGSRDELALISRMLDRFQEQFDTPVPVISRVRERNTRLPFKIVQIVGGKNGHVVLEDGHRLFLGDEVEGLRLTVIDNDKVVFDGQQRYEVDW</sequence>
<proteinExistence type="predicted"/>
<feature type="region of interest" description="Disordered" evidence="1">
    <location>
        <begin position="99"/>
        <end position="125"/>
    </location>
</feature>
<reference evidence="5" key="1">
    <citation type="submission" date="2016-10" db="EMBL/GenBank/DDBJ databases">
        <authorList>
            <person name="Varghese N."/>
            <person name="Submissions S."/>
        </authorList>
    </citation>
    <scope>NUCLEOTIDE SEQUENCE [LARGE SCALE GENOMIC DNA]</scope>
    <source>
        <strain evidence="5">LMG 2223</strain>
    </source>
</reference>
<evidence type="ECO:0000313" key="5">
    <source>
        <dbReference type="Proteomes" id="UP000198600"/>
    </source>
</evidence>
<feature type="domain" description="YscD cytoplasmic" evidence="2">
    <location>
        <begin position="5"/>
        <end position="95"/>
    </location>
</feature>
<protein>
    <submittedName>
        <fullName evidence="4">Type III secretion protein D</fullName>
    </submittedName>
</protein>
<dbReference type="RefSeq" id="WP_084379372.1">
    <property type="nucleotide sequence ID" value="NZ_LS483433.1"/>
</dbReference>
<dbReference type="Pfam" id="PF21934">
    <property type="entry name" value="Yop-YscD_ppl_3rd"/>
    <property type="match status" value="1"/>
</dbReference>
<name>A0A1H2NH61_9PSED</name>
<evidence type="ECO:0000259" key="2">
    <source>
        <dbReference type="Pfam" id="PF16697"/>
    </source>
</evidence>
<keyword evidence="5" id="KW-1185">Reference proteome</keyword>
<dbReference type="InterPro" id="IPR053946">
    <property type="entry name" value="YscD_ppl_3rd"/>
</dbReference>